<keyword evidence="5" id="KW-1185">Reference proteome</keyword>
<feature type="transmembrane region" description="Helical" evidence="2">
    <location>
        <begin position="30"/>
        <end position="54"/>
    </location>
</feature>
<keyword evidence="2" id="KW-0812">Transmembrane</keyword>
<feature type="compositionally biased region" description="Pro residues" evidence="1">
    <location>
        <begin position="1"/>
        <end position="11"/>
    </location>
</feature>
<dbReference type="Pfam" id="PF03703">
    <property type="entry name" value="bPH_2"/>
    <property type="match status" value="2"/>
</dbReference>
<dbReference type="PANTHER" id="PTHR34473:SF2">
    <property type="entry name" value="UPF0699 TRANSMEMBRANE PROTEIN YDBT"/>
    <property type="match status" value="1"/>
</dbReference>
<dbReference type="InterPro" id="IPR005182">
    <property type="entry name" value="YdbS-like_PH"/>
</dbReference>
<feature type="transmembrane region" description="Helical" evidence="2">
    <location>
        <begin position="60"/>
        <end position="79"/>
    </location>
</feature>
<evidence type="ECO:0000256" key="2">
    <source>
        <dbReference type="SAM" id="Phobius"/>
    </source>
</evidence>
<feature type="domain" description="YdbS-like PH" evidence="3">
    <location>
        <begin position="81"/>
        <end position="162"/>
    </location>
</feature>
<evidence type="ECO:0000259" key="3">
    <source>
        <dbReference type="Pfam" id="PF03703"/>
    </source>
</evidence>
<dbReference type="EMBL" id="FPAB01000008">
    <property type="protein sequence ID" value="SFT12899.1"/>
    <property type="molecule type" value="Genomic_DNA"/>
</dbReference>
<feature type="transmembrane region" description="Helical" evidence="2">
    <location>
        <begin position="387"/>
        <end position="409"/>
    </location>
</feature>
<feature type="domain" description="YdbS-like PH" evidence="3">
    <location>
        <begin position="433"/>
        <end position="503"/>
    </location>
</feature>
<dbReference type="RefSeq" id="WP_093844020.1">
    <property type="nucleotide sequence ID" value="NZ_FPAB01000008.1"/>
</dbReference>
<sequence>MRPPEQAPRRPPSGAGTPGAPWQRLSTRVIWVDLVQSVASLLPAVVALAVFGVAPGSGQLWPLIGFAAFGVLGAIADALRWAFTRYRITASHVEVKTGVFLRVERSIRRDRIRNVDIEARPRHRLFGLRVVNIGAGQQAAEGESALALDAVSTADARALQDRLLRMTDATAEPDGAAPAGEEATRTEGTAPLAVLARFRPGWVVYHMMSVWAYVLALGFGWGIFWLLGSSGVDVTGFVAGLLDWEAIGWAGTVAIAFLAVTLFGVIGLAVNYFAEYGNFELARVRGTEGTLLRTRQGLFTTREVNRDESRIRGVQLSEPLLWRWLRACDTSVITTGLSMWSMARPAAVLPRGPVTVARRVAAEVLGGESPWAVSPKAHPAAALRRRLWWATLFTAAVGLALLGTAAAGLLPYTALWAAAALWPCALGAAFVAYRALGHAVTGPYLVMRSGLVHRSTTVLRRSAVSTIVIRESLLQRRLGLRSVSAMTAAGYGGYDLPDLDADESVAFAVHAAPGVLDPFLVRPRDGAPPEDERPPGAGGARPAPRSGVSGPAAAPPGNT</sequence>
<feature type="region of interest" description="Disordered" evidence="1">
    <location>
        <begin position="1"/>
        <end position="21"/>
    </location>
</feature>
<feature type="transmembrane region" description="Helical" evidence="2">
    <location>
        <begin position="247"/>
        <end position="273"/>
    </location>
</feature>
<name>A0A1I6VGT5_9ACTN</name>
<feature type="compositionally biased region" description="Basic and acidic residues" evidence="1">
    <location>
        <begin position="522"/>
        <end position="534"/>
    </location>
</feature>
<dbReference type="InterPro" id="IPR014529">
    <property type="entry name" value="UCP026631"/>
</dbReference>
<feature type="region of interest" description="Disordered" evidence="1">
    <location>
        <begin position="518"/>
        <end position="559"/>
    </location>
</feature>
<proteinExistence type="predicted"/>
<organism evidence="4 5">
    <name type="scientific">Streptomyces harbinensis</name>
    <dbReference type="NCBI Taxonomy" id="1176198"/>
    <lineage>
        <taxon>Bacteria</taxon>
        <taxon>Bacillati</taxon>
        <taxon>Actinomycetota</taxon>
        <taxon>Actinomycetes</taxon>
        <taxon>Kitasatosporales</taxon>
        <taxon>Streptomycetaceae</taxon>
        <taxon>Streptomyces</taxon>
    </lineage>
</organism>
<protein>
    <submittedName>
        <fullName evidence="4">Putative membrane protein</fullName>
    </submittedName>
</protein>
<dbReference type="AlphaFoldDB" id="A0A1I6VGT5"/>
<accession>A0A1I6VGT5</accession>
<dbReference type="PIRSF" id="PIRSF026631">
    <property type="entry name" value="UCP026631"/>
    <property type="match status" value="1"/>
</dbReference>
<evidence type="ECO:0000256" key="1">
    <source>
        <dbReference type="SAM" id="MobiDB-lite"/>
    </source>
</evidence>
<dbReference type="Proteomes" id="UP000198873">
    <property type="component" value="Unassembled WGS sequence"/>
</dbReference>
<reference evidence="5" key="1">
    <citation type="submission" date="2016-10" db="EMBL/GenBank/DDBJ databases">
        <authorList>
            <person name="Varghese N."/>
            <person name="Submissions S."/>
        </authorList>
    </citation>
    <scope>NUCLEOTIDE SEQUENCE [LARGE SCALE GENOMIC DNA]</scope>
    <source>
        <strain evidence="5">CGMCC 4.7047</strain>
    </source>
</reference>
<keyword evidence="2" id="KW-1133">Transmembrane helix</keyword>
<feature type="transmembrane region" description="Helical" evidence="2">
    <location>
        <begin position="202"/>
        <end position="227"/>
    </location>
</feature>
<dbReference type="PANTHER" id="PTHR34473">
    <property type="entry name" value="UPF0699 TRANSMEMBRANE PROTEIN YDBS"/>
    <property type="match status" value="1"/>
</dbReference>
<dbReference type="STRING" id="1176198.SAMN05444716_10869"/>
<keyword evidence="2" id="KW-0472">Membrane</keyword>
<gene>
    <name evidence="4" type="ORF">SAMN05444716_10869</name>
</gene>
<feature type="transmembrane region" description="Helical" evidence="2">
    <location>
        <begin position="415"/>
        <end position="436"/>
    </location>
</feature>
<evidence type="ECO:0000313" key="4">
    <source>
        <dbReference type="EMBL" id="SFT12899.1"/>
    </source>
</evidence>
<evidence type="ECO:0000313" key="5">
    <source>
        <dbReference type="Proteomes" id="UP000198873"/>
    </source>
</evidence>